<keyword evidence="1" id="KW-0472">Membrane</keyword>
<sequence length="528" mass="61375">MIQRCKKCGEWVEAEKRDMFDRAVRPIDEALEAEGGVMEEIGGWFGLKGLGRAIDRATRMPFEIVRGAADSVFGDKYHFLCLNCGEEWSTDNDWEDETVIYEEEQRQINLVKKYRDKSITLIDAPENEKIKFVNELVASLPSVSEEGLRATLFDTLAFSQFKLLGNVNEALNAISESLKLFDDPNTHALRGIILGEGRTPNDKYKALQELIYCKESEKREPFFFTQQEYLMKLEEQNLHYAEHFLEIPQNQRKFLVIDNELHYLPDSFKVLTINSIPTELQFPVGHPIDKQMYICHPLKTKMYLPVEDYQLELFRDEVKELGILLQALGAKKFSITDNRSNEKSLDQKRRLDIEAGGGVKITEANVKGAMYSESEEYLKIKNEFVRNQEFERSSKLPCVPEGLVWYSHRADWQQMALQRNQGTLIHHHDYLSIQKNTLVNENEKKQLEADFKTLMAKGNGKVDMERGRLFKENSDYIFELNVDFYPLSAYKKNYIITETFKPAKSKSFYWLIAVVLFLGLIFCLLFYV</sequence>
<name>A0A415TED2_9BACT</name>
<reference evidence="2 3" key="1">
    <citation type="submission" date="2018-08" db="EMBL/GenBank/DDBJ databases">
        <title>A genome reference for cultivated species of the human gut microbiota.</title>
        <authorList>
            <person name="Zou Y."/>
            <person name="Xue W."/>
            <person name="Luo G."/>
        </authorList>
    </citation>
    <scope>NUCLEOTIDE SEQUENCE [LARGE SCALE GENOMIC DNA]</scope>
    <source>
        <strain evidence="2 3">AF31-28B-AC</strain>
    </source>
</reference>
<proteinExistence type="predicted"/>
<keyword evidence="1" id="KW-1133">Transmembrane helix</keyword>
<organism evidence="2 3">
    <name type="scientific">Phocaeicola plebeius</name>
    <dbReference type="NCBI Taxonomy" id="310297"/>
    <lineage>
        <taxon>Bacteria</taxon>
        <taxon>Pseudomonadati</taxon>
        <taxon>Bacteroidota</taxon>
        <taxon>Bacteroidia</taxon>
        <taxon>Bacteroidales</taxon>
        <taxon>Bacteroidaceae</taxon>
        <taxon>Phocaeicola</taxon>
    </lineage>
</organism>
<protein>
    <submittedName>
        <fullName evidence="2">Uncharacterized protein</fullName>
    </submittedName>
</protein>
<keyword evidence="1" id="KW-0812">Transmembrane</keyword>
<dbReference type="EMBL" id="QRQK01000005">
    <property type="protein sequence ID" value="RHM99725.1"/>
    <property type="molecule type" value="Genomic_DNA"/>
</dbReference>
<evidence type="ECO:0000256" key="1">
    <source>
        <dbReference type="SAM" id="Phobius"/>
    </source>
</evidence>
<evidence type="ECO:0000313" key="3">
    <source>
        <dbReference type="Proteomes" id="UP000285109"/>
    </source>
</evidence>
<evidence type="ECO:0000313" key="2">
    <source>
        <dbReference type="EMBL" id="RHM99725.1"/>
    </source>
</evidence>
<dbReference type="AlphaFoldDB" id="A0A415TED2"/>
<dbReference type="RefSeq" id="WP_118493837.1">
    <property type="nucleotide sequence ID" value="NZ_QRQK01000005.1"/>
</dbReference>
<gene>
    <name evidence="2" type="ORF">DWZ34_03830</name>
</gene>
<accession>A0A415TED2</accession>
<dbReference type="Proteomes" id="UP000285109">
    <property type="component" value="Unassembled WGS sequence"/>
</dbReference>
<feature type="transmembrane region" description="Helical" evidence="1">
    <location>
        <begin position="508"/>
        <end position="527"/>
    </location>
</feature>
<comment type="caution">
    <text evidence="2">The sequence shown here is derived from an EMBL/GenBank/DDBJ whole genome shotgun (WGS) entry which is preliminary data.</text>
</comment>